<proteinExistence type="predicted"/>
<evidence type="ECO:0000259" key="2">
    <source>
        <dbReference type="Pfam" id="PF17032"/>
    </source>
</evidence>
<comment type="caution">
    <text evidence="3">The sequence shown here is derived from an EMBL/GenBank/DDBJ whole genome shotgun (WGS) entry which is preliminary data.</text>
</comment>
<gene>
    <name evidence="3" type="ORF">ACFSJT_01400</name>
</gene>
<evidence type="ECO:0000313" key="3">
    <source>
        <dbReference type="EMBL" id="MFD2185432.1"/>
    </source>
</evidence>
<keyword evidence="1" id="KW-1133">Transmembrane helix</keyword>
<evidence type="ECO:0000256" key="1">
    <source>
        <dbReference type="SAM" id="Phobius"/>
    </source>
</evidence>
<dbReference type="Proteomes" id="UP001597344">
    <property type="component" value="Unassembled WGS sequence"/>
</dbReference>
<dbReference type="Pfam" id="PF17032">
    <property type="entry name" value="Zn_ribbon_15"/>
    <property type="match status" value="1"/>
</dbReference>
<keyword evidence="4" id="KW-1185">Reference proteome</keyword>
<dbReference type="EMBL" id="JBHUHY010000002">
    <property type="protein sequence ID" value="MFD2185432.1"/>
    <property type="molecule type" value="Genomic_DNA"/>
</dbReference>
<feature type="domain" description="Zinc-ribbon 15" evidence="2">
    <location>
        <begin position="21"/>
        <end position="69"/>
    </location>
</feature>
<protein>
    <submittedName>
        <fullName evidence="3">Zinc-ribbon domain-containing protein</fullName>
    </submittedName>
</protein>
<keyword evidence="1" id="KW-0472">Membrane</keyword>
<name>A0ABW5ATZ5_9FLAO</name>
<dbReference type="RefSeq" id="WP_378318394.1">
    <property type="nucleotide sequence ID" value="NZ_JBHUHY010000002.1"/>
</dbReference>
<keyword evidence="1" id="KW-0812">Transmembrane</keyword>
<evidence type="ECO:0000313" key="4">
    <source>
        <dbReference type="Proteomes" id="UP001597344"/>
    </source>
</evidence>
<dbReference type="InterPro" id="IPR031493">
    <property type="entry name" value="Zinc_ribbon_15"/>
</dbReference>
<feature type="transmembrane region" description="Helical" evidence="1">
    <location>
        <begin position="91"/>
        <end position="117"/>
    </location>
</feature>
<organism evidence="3 4">
    <name type="scientific">Aquimarina celericrescens</name>
    <dbReference type="NCBI Taxonomy" id="1964542"/>
    <lineage>
        <taxon>Bacteria</taxon>
        <taxon>Pseudomonadati</taxon>
        <taxon>Bacteroidota</taxon>
        <taxon>Flavobacteriia</taxon>
        <taxon>Flavobacteriales</taxon>
        <taxon>Flavobacteriaceae</taxon>
        <taxon>Aquimarina</taxon>
    </lineage>
</organism>
<sequence length="292" mass="33404">MIFFYGLRSSKLKERKLSNTKCPYCQKENSFTATTFGKYFHFFWIPIIPISKTSVAECSHCKKTYAEKEFSEDMMNSLIRANSTNPAKRPLWHGIGCMLLIIPILIIIGLIVFSLIYHTTNDAPLSTAAPLDNRRTLLDNDIDKLSESRVFESDSTTLFLRNCITGYLNPEIDKSTIKYLTKRNQNKLLILLEIRDIKKIEAKSRKQLITLIEACVEGMSLENTDQFFIGIEGKYNTVLVKTPFDQDLGGRFADKYKLLDFYTTEKTLDTIDNVHVDSISVIKDSIKTVPIP</sequence>
<reference evidence="4" key="1">
    <citation type="journal article" date="2019" name="Int. J. Syst. Evol. Microbiol.">
        <title>The Global Catalogue of Microorganisms (GCM) 10K type strain sequencing project: providing services to taxonomists for standard genome sequencing and annotation.</title>
        <authorList>
            <consortium name="The Broad Institute Genomics Platform"/>
            <consortium name="The Broad Institute Genome Sequencing Center for Infectious Disease"/>
            <person name="Wu L."/>
            <person name="Ma J."/>
        </authorList>
    </citation>
    <scope>NUCLEOTIDE SEQUENCE [LARGE SCALE GENOMIC DNA]</scope>
    <source>
        <strain evidence="4">DT92</strain>
    </source>
</reference>
<accession>A0ABW5ATZ5</accession>